<reference evidence="4" key="1">
    <citation type="submission" date="2023-02" db="EMBL/GenBank/DDBJ databases">
        <title>Georgenia sp.10Sc9-8, isolated from a soil sample collected from the Taklamakan desert.</title>
        <authorList>
            <person name="Liu S."/>
        </authorList>
    </citation>
    <scope>NUCLEOTIDE SEQUENCE</scope>
    <source>
        <strain evidence="4">10Sc9-8</strain>
    </source>
</reference>
<dbReference type="PANTHER" id="PTHR16305:SF28">
    <property type="entry name" value="GUANYLATE CYCLASE DOMAIN-CONTAINING PROTEIN"/>
    <property type="match status" value="1"/>
</dbReference>
<protein>
    <submittedName>
        <fullName evidence="4">ATP-binding protein</fullName>
    </submittedName>
</protein>
<name>A0ABT5TWH0_9MICO</name>
<comment type="caution">
    <text evidence="4">The sequence shown here is derived from an EMBL/GenBank/DDBJ whole genome shotgun (WGS) entry which is preliminary data.</text>
</comment>
<evidence type="ECO:0000313" key="4">
    <source>
        <dbReference type="EMBL" id="MDD9206402.1"/>
    </source>
</evidence>
<dbReference type="Pfam" id="PF13191">
    <property type="entry name" value="AAA_16"/>
    <property type="match status" value="1"/>
</dbReference>
<accession>A0ABT5TWH0</accession>
<dbReference type="PANTHER" id="PTHR16305">
    <property type="entry name" value="TESTICULAR SOLUBLE ADENYLYL CYCLASE"/>
    <property type="match status" value="1"/>
</dbReference>
<proteinExistence type="predicted"/>
<gene>
    <name evidence="4" type="ORF">PU560_07960</name>
</gene>
<dbReference type="EMBL" id="JARACI010000874">
    <property type="protein sequence ID" value="MDD9206402.1"/>
    <property type="molecule type" value="Genomic_DNA"/>
</dbReference>
<feature type="non-terminal residue" evidence="4">
    <location>
        <position position="665"/>
    </location>
</feature>
<dbReference type="GO" id="GO:0005524">
    <property type="term" value="F:ATP binding"/>
    <property type="evidence" value="ECO:0007669"/>
    <property type="project" value="UniProtKB-KW"/>
</dbReference>
<feature type="domain" description="Orc1-like AAA ATPase" evidence="3">
    <location>
        <begin position="17"/>
        <end position="173"/>
    </location>
</feature>
<organism evidence="4 5">
    <name type="scientific">Georgenia halotolerans</name>
    <dbReference type="NCBI Taxonomy" id="3028317"/>
    <lineage>
        <taxon>Bacteria</taxon>
        <taxon>Bacillati</taxon>
        <taxon>Actinomycetota</taxon>
        <taxon>Actinomycetes</taxon>
        <taxon>Micrococcales</taxon>
        <taxon>Bogoriellaceae</taxon>
        <taxon>Georgenia</taxon>
    </lineage>
</organism>
<evidence type="ECO:0000256" key="1">
    <source>
        <dbReference type="ARBA" id="ARBA00022741"/>
    </source>
</evidence>
<evidence type="ECO:0000259" key="3">
    <source>
        <dbReference type="Pfam" id="PF13191"/>
    </source>
</evidence>
<keyword evidence="2 4" id="KW-0067">ATP-binding</keyword>
<dbReference type="InterPro" id="IPR041664">
    <property type="entry name" value="AAA_16"/>
</dbReference>
<dbReference type="SUPFAM" id="SSF52540">
    <property type="entry name" value="P-loop containing nucleoside triphosphate hydrolases"/>
    <property type="match status" value="1"/>
</dbReference>
<evidence type="ECO:0000256" key="2">
    <source>
        <dbReference type="ARBA" id="ARBA00022840"/>
    </source>
</evidence>
<keyword evidence="1" id="KW-0547">Nucleotide-binding</keyword>
<keyword evidence="5" id="KW-1185">Reference proteome</keyword>
<evidence type="ECO:0000313" key="5">
    <source>
        <dbReference type="Proteomes" id="UP001165561"/>
    </source>
</evidence>
<dbReference type="InterPro" id="IPR027417">
    <property type="entry name" value="P-loop_NTPase"/>
</dbReference>
<dbReference type="Proteomes" id="UP001165561">
    <property type="component" value="Unassembled WGS sequence"/>
</dbReference>
<sequence>MRLDGTFATGHAHVGMIGRETELARMGEIARRLSTGRGAVVAFLGEAGLGKTTVLEATIARAGAIVENLRTVHVPGRSLTRNAIPTIAGVVASAVPVPPSPATRLVEKVTRDGAEVSPEDPDVLRAALDIARTAASRRPLLVTVDNLPLSAHGVFPVFTSLAAAAASMPLLLVVTSSSVPHQAQELSTVGSLWIHRLAPLSPEESVLVVRQVAGRYVPRNVAAQIGHLTSGNPGDIRELCTLLTEDQLHGLEPLPSPLPGTVVSASVYRPWFAALSPEEQMLVLCAAIFEPYHARQLEEATGVPVSEVAGLDGRPALRQGTTKVVFTDPRMASAVLAFTSQQELARAQEMMGRVLEPGSVDETWHRLRSGLPVEEEGLAAVNELARGLLERGQVDEAGRLAREVRKVAAPGPVTGEAALVHGIASYHAGHLGRAVTELSEAVIAATDPATRFRVLAPLVLAMAMRDRMVPFDIADAGIAELAEEHPLHAASLAALVARKCATQLEVEFSSQYLEQAERLWQGAGEAPAPEGRDVAYELELTRHLVRSTHTPVQLAPKANLASLVRRRPADDVMGWDLAVNEVQLLLRTQRWQRARSALTSLRNRTRDYPSPMLGAQTTLLALDLHLAQWEVHAAVEQLEGSENNVPLHLPFAGSGQCQVARTRIL</sequence>